<dbReference type="KEGG" id="ccho:CCHOA_11740"/>
<keyword evidence="1" id="KW-0472">Membrane</keyword>
<evidence type="ECO:0000256" key="1">
    <source>
        <dbReference type="SAM" id="Phobius"/>
    </source>
</evidence>
<dbReference type="PANTHER" id="PTHR18640">
    <property type="entry name" value="SOLUTE CARRIER FAMILY 10 MEMBER 7"/>
    <property type="match status" value="1"/>
</dbReference>
<feature type="transmembrane region" description="Helical" evidence="1">
    <location>
        <begin position="225"/>
        <end position="244"/>
    </location>
</feature>
<feature type="transmembrane region" description="Helical" evidence="1">
    <location>
        <begin position="298"/>
        <end position="320"/>
    </location>
</feature>
<keyword evidence="1" id="KW-1133">Transmembrane helix</keyword>
<organism evidence="2 3">
    <name type="scientific">Corynebacterium choanae</name>
    <dbReference type="NCBI Taxonomy" id="1862358"/>
    <lineage>
        <taxon>Bacteria</taxon>
        <taxon>Bacillati</taxon>
        <taxon>Actinomycetota</taxon>
        <taxon>Actinomycetes</taxon>
        <taxon>Mycobacteriales</taxon>
        <taxon>Corynebacteriaceae</taxon>
        <taxon>Corynebacterium</taxon>
    </lineage>
</organism>
<keyword evidence="1" id="KW-0812">Transmembrane</keyword>
<dbReference type="Pfam" id="PF13593">
    <property type="entry name" value="SBF_like"/>
    <property type="match status" value="1"/>
</dbReference>
<dbReference type="EMBL" id="CP033896">
    <property type="protein sequence ID" value="AZA14719.1"/>
    <property type="molecule type" value="Genomic_DNA"/>
</dbReference>
<dbReference type="Gene3D" id="1.20.1530.20">
    <property type="match status" value="1"/>
</dbReference>
<feature type="transmembrane region" description="Helical" evidence="1">
    <location>
        <begin position="89"/>
        <end position="113"/>
    </location>
</feature>
<feature type="transmembrane region" description="Helical" evidence="1">
    <location>
        <begin position="186"/>
        <end position="204"/>
    </location>
</feature>
<dbReference type="InterPro" id="IPR038770">
    <property type="entry name" value="Na+/solute_symporter_sf"/>
</dbReference>
<keyword evidence="3" id="KW-1185">Reference proteome</keyword>
<accession>A0A3G6J9Y7</accession>
<feature type="transmembrane region" description="Helical" evidence="1">
    <location>
        <begin position="57"/>
        <end position="77"/>
    </location>
</feature>
<proteinExistence type="predicted"/>
<feature type="transmembrane region" description="Helical" evidence="1">
    <location>
        <begin position="34"/>
        <end position="51"/>
    </location>
</feature>
<name>A0A3G6J9Y7_9CORY</name>
<evidence type="ECO:0008006" key="4">
    <source>
        <dbReference type="Google" id="ProtNLM"/>
    </source>
</evidence>
<gene>
    <name evidence="2" type="ORF">CCHOA_11740</name>
</gene>
<dbReference type="InterPro" id="IPR016833">
    <property type="entry name" value="Put_Na-Bile_cotransptr"/>
</dbReference>
<evidence type="ECO:0000313" key="2">
    <source>
        <dbReference type="EMBL" id="AZA14719.1"/>
    </source>
</evidence>
<dbReference type="GO" id="GO:0005886">
    <property type="term" value="C:plasma membrane"/>
    <property type="evidence" value="ECO:0007669"/>
    <property type="project" value="TreeGrafter"/>
</dbReference>
<reference evidence="2 3" key="1">
    <citation type="submission" date="2018-11" db="EMBL/GenBank/DDBJ databases">
        <authorList>
            <person name="Kleinhagauer T."/>
            <person name="Glaeser S.P."/>
            <person name="Spergser J."/>
            <person name="Ruckert C."/>
            <person name="Kaempfer P."/>
            <person name="Busse H.-J."/>
        </authorList>
    </citation>
    <scope>NUCLEOTIDE SEQUENCE [LARGE SCALE GENOMIC DNA]</scope>
    <source>
        <strain evidence="2 3">200CH</strain>
    </source>
</reference>
<dbReference type="AlphaFoldDB" id="A0A3G6J9Y7"/>
<dbReference type="PANTHER" id="PTHR18640:SF5">
    <property type="entry name" value="SODIUM_BILE ACID COTRANSPORTER 7"/>
    <property type="match status" value="1"/>
</dbReference>
<dbReference type="PIRSF" id="PIRSF026166">
    <property type="entry name" value="UCP026166"/>
    <property type="match status" value="1"/>
</dbReference>
<dbReference type="Proteomes" id="UP000269019">
    <property type="component" value="Chromosome"/>
</dbReference>
<sequence length="342" mass="36903">MPQIDTTIHLGICLYDRGMHVRSIPWLRRPRDPLIALILGAVVVAIIFPIHGAAADWFSIATKIAIALLFFLYGARLSPQEALKGLTHWRLHLTILGFTYVAFPLIGLGFMLLEGHWAQPLLPGLVYLTLVPSTVQSSVAFTSIARGNVAGAIVSASLSNLLGVVFTPLLVMLFMSRGGVHIDGSVFVDIAIQLLLPFVLGQLARPWVKTFAANKGTKIVDRGSITMVVYSAFSAGMVNGIWSSVSVSSILALVIFSIVLVAFMLWLTRTVANLLGFPREDMLAIQFCGTKKSLATGLPMAAVIFAGQSVSLLILPLMVFHQVQLMMCSALASRYAAQGSKL</sequence>
<protein>
    <recommendedName>
        <fullName evidence="4">Sodium Bile acid symporter family protein</fullName>
    </recommendedName>
</protein>
<evidence type="ECO:0000313" key="3">
    <source>
        <dbReference type="Proteomes" id="UP000269019"/>
    </source>
</evidence>
<feature type="transmembrane region" description="Helical" evidence="1">
    <location>
        <begin position="250"/>
        <end position="277"/>
    </location>
</feature>
<feature type="transmembrane region" description="Helical" evidence="1">
    <location>
        <begin position="152"/>
        <end position="174"/>
    </location>
</feature>